<dbReference type="Proteomes" id="UP000194003">
    <property type="component" value="Unassembled WGS sequence"/>
</dbReference>
<dbReference type="InterPro" id="IPR036097">
    <property type="entry name" value="HisK_dim/P_sf"/>
</dbReference>
<keyword evidence="14" id="KW-1185">Reference proteome</keyword>
<comment type="subcellular location">
    <subcellularLocation>
        <location evidence="2">Membrane</location>
    </subcellularLocation>
</comment>
<evidence type="ECO:0000256" key="8">
    <source>
        <dbReference type="PROSITE-ProRule" id="PRU00169"/>
    </source>
</evidence>
<dbReference type="InterPro" id="IPR003660">
    <property type="entry name" value="HAMP_dom"/>
</dbReference>
<keyword evidence="7" id="KW-0902">Two-component regulatory system</keyword>
<keyword evidence="9" id="KW-0472">Membrane</keyword>
<reference evidence="13 14" key="1">
    <citation type="journal article" date="2016" name="BMC Genomics">
        <title>Combined genomic and structural analyses of a cultured magnetotactic bacterium reveals its niche adaptation to a dynamic environment.</title>
        <authorList>
            <person name="Araujo A.C."/>
            <person name="Morillo V."/>
            <person name="Cypriano J."/>
            <person name="Teixeira L.C."/>
            <person name="Leao P."/>
            <person name="Lyra S."/>
            <person name="Almeida L.G."/>
            <person name="Bazylinski D.A."/>
            <person name="Vasconcellos A.T."/>
            <person name="Abreu F."/>
            <person name="Lins U."/>
        </authorList>
    </citation>
    <scope>NUCLEOTIDE SEQUENCE [LARGE SCALE GENOMIC DNA]</scope>
    <source>
        <strain evidence="13 14">IT-1</strain>
    </source>
</reference>
<feature type="domain" description="Response regulatory" evidence="11">
    <location>
        <begin position="816"/>
        <end position="933"/>
    </location>
</feature>
<feature type="modified residue" description="4-aspartylphosphate" evidence="8">
    <location>
        <position position="866"/>
    </location>
</feature>
<dbReference type="PRINTS" id="PR00344">
    <property type="entry name" value="BCTRLSENSOR"/>
</dbReference>
<evidence type="ECO:0000256" key="9">
    <source>
        <dbReference type="SAM" id="Phobius"/>
    </source>
</evidence>
<dbReference type="InterPro" id="IPR036890">
    <property type="entry name" value="HATPase_C_sf"/>
</dbReference>
<evidence type="ECO:0000259" key="11">
    <source>
        <dbReference type="PROSITE" id="PS50110"/>
    </source>
</evidence>
<keyword evidence="4 8" id="KW-0597">Phosphoprotein</keyword>
<dbReference type="CDD" id="cd00082">
    <property type="entry name" value="HisKA"/>
    <property type="match status" value="1"/>
</dbReference>
<dbReference type="Pfam" id="PF00672">
    <property type="entry name" value="HAMP"/>
    <property type="match status" value="1"/>
</dbReference>
<dbReference type="SMART" id="SM01358">
    <property type="entry name" value="HBM"/>
    <property type="match status" value="1"/>
</dbReference>
<feature type="domain" description="Histidine kinase" evidence="10">
    <location>
        <begin position="388"/>
        <end position="620"/>
    </location>
</feature>
<feature type="domain" description="Response regulatory" evidence="11">
    <location>
        <begin position="651"/>
        <end position="768"/>
    </location>
</feature>
<dbReference type="InterPro" id="IPR003594">
    <property type="entry name" value="HATPase_dom"/>
</dbReference>
<gene>
    <name evidence="13" type="ORF">MAIT1_04092</name>
</gene>
<accession>A0A1Y2K4S1</accession>
<dbReference type="PROSITE" id="PS50109">
    <property type="entry name" value="HIS_KIN"/>
    <property type="match status" value="1"/>
</dbReference>
<dbReference type="GO" id="GO:0016020">
    <property type="term" value="C:membrane"/>
    <property type="evidence" value="ECO:0007669"/>
    <property type="project" value="UniProtKB-SubCell"/>
</dbReference>
<dbReference type="AlphaFoldDB" id="A0A1Y2K4S1"/>
<dbReference type="CDD" id="cd17546">
    <property type="entry name" value="REC_hyHK_CKI1_RcsC-like"/>
    <property type="match status" value="2"/>
</dbReference>
<dbReference type="SUPFAM" id="SSF47384">
    <property type="entry name" value="Homodimeric domain of signal transducing histidine kinase"/>
    <property type="match status" value="1"/>
</dbReference>
<evidence type="ECO:0000313" key="13">
    <source>
        <dbReference type="EMBL" id="OSM04226.1"/>
    </source>
</evidence>
<evidence type="ECO:0000256" key="5">
    <source>
        <dbReference type="ARBA" id="ARBA00022679"/>
    </source>
</evidence>
<dbReference type="InterPro" id="IPR004358">
    <property type="entry name" value="Sig_transdc_His_kin-like_C"/>
</dbReference>
<evidence type="ECO:0000256" key="7">
    <source>
        <dbReference type="ARBA" id="ARBA00023012"/>
    </source>
</evidence>
<dbReference type="CDD" id="cd16922">
    <property type="entry name" value="HATPase_EvgS-ArcB-TorS-like"/>
    <property type="match status" value="1"/>
</dbReference>
<feature type="modified residue" description="4-aspartylphosphate" evidence="8">
    <location>
        <position position="701"/>
    </location>
</feature>
<dbReference type="Pfam" id="PF02518">
    <property type="entry name" value="HATPase_c"/>
    <property type="match status" value="1"/>
</dbReference>
<keyword evidence="5" id="KW-0808">Transferase</keyword>
<dbReference type="SUPFAM" id="SSF52172">
    <property type="entry name" value="CheY-like"/>
    <property type="match status" value="2"/>
</dbReference>
<dbReference type="SUPFAM" id="SSF158472">
    <property type="entry name" value="HAMP domain-like"/>
    <property type="match status" value="1"/>
</dbReference>
<dbReference type="Pfam" id="PF00072">
    <property type="entry name" value="Response_reg"/>
    <property type="match status" value="2"/>
</dbReference>
<dbReference type="Gene3D" id="3.30.565.10">
    <property type="entry name" value="Histidine kinase-like ATPase, C-terminal domain"/>
    <property type="match status" value="1"/>
</dbReference>
<dbReference type="SUPFAM" id="SSF55874">
    <property type="entry name" value="ATPase domain of HSP90 chaperone/DNA topoisomerase II/histidine kinase"/>
    <property type="match status" value="1"/>
</dbReference>
<dbReference type="SMART" id="SM00387">
    <property type="entry name" value="HATPase_c"/>
    <property type="match status" value="1"/>
</dbReference>
<comment type="caution">
    <text evidence="13">The sequence shown here is derived from an EMBL/GenBank/DDBJ whole genome shotgun (WGS) entry which is preliminary data.</text>
</comment>
<comment type="catalytic activity">
    <reaction evidence="1">
        <text>ATP + protein L-histidine = ADP + protein N-phospho-L-histidine.</text>
        <dbReference type="EC" id="2.7.13.3"/>
    </reaction>
</comment>
<feature type="domain" description="HAMP" evidence="12">
    <location>
        <begin position="324"/>
        <end position="377"/>
    </location>
</feature>
<protein>
    <recommendedName>
        <fullName evidence="3">histidine kinase</fullName>
        <ecNumber evidence="3">2.7.13.3</ecNumber>
    </recommendedName>
</protein>
<dbReference type="SMART" id="SM00304">
    <property type="entry name" value="HAMP"/>
    <property type="match status" value="1"/>
</dbReference>
<dbReference type="Gene3D" id="1.10.287.130">
    <property type="match status" value="1"/>
</dbReference>
<dbReference type="InterPro" id="IPR001789">
    <property type="entry name" value="Sig_transdc_resp-reg_receiver"/>
</dbReference>
<dbReference type="OrthoDB" id="9801651at2"/>
<dbReference type="CDD" id="cd06225">
    <property type="entry name" value="HAMP"/>
    <property type="match status" value="1"/>
</dbReference>
<evidence type="ECO:0000259" key="12">
    <source>
        <dbReference type="PROSITE" id="PS50885"/>
    </source>
</evidence>
<evidence type="ECO:0000256" key="4">
    <source>
        <dbReference type="ARBA" id="ARBA00022553"/>
    </source>
</evidence>
<dbReference type="PANTHER" id="PTHR45339:SF1">
    <property type="entry name" value="HYBRID SIGNAL TRANSDUCTION HISTIDINE KINASE J"/>
    <property type="match status" value="1"/>
</dbReference>
<evidence type="ECO:0000256" key="1">
    <source>
        <dbReference type="ARBA" id="ARBA00000085"/>
    </source>
</evidence>
<name>A0A1Y2K4S1_9PROT</name>
<keyword evidence="9" id="KW-1133">Transmembrane helix</keyword>
<dbReference type="InterPro" id="IPR005467">
    <property type="entry name" value="His_kinase_dom"/>
</dbReference>
<evidence type="ECO:0000256" key="6">
    <source>
        <dbReference type="ARBA" id="ARBA00022777"/>
    </source>
</evidence>
<dbReference type="Gene3D" id="6.10.340.10">
    <property type="match status" value="1"/>
</dbReference>
<sequence length="952" mass="105573">MTELTPLFRMTIGARIFLGFSAIMALLVAQAMVGNLGFDAAVEQFGQYNAATERVRRMLRIERNVIDLQRVALAYTYSGYDGVADRAKELQRRLQRQVTEALAQNSDAPTAETLEQMRHHLKLYFDNFDAAIEERTEQERMIKRLKSLSDWAAGVIDKARHDARVRDNSAAQTLAEQAQTQLLTVQKDALLFLRSPTSTLVEQTKLELNALTSVLRRLQSALNTHAPTAPSENAIHLMSTQLEQAFFAMVRATRAYMHLVYVVMGGEAAEIAYHARQLKELALSDQSRVETALRTGVGKSQSYTEFATIAALLLGLSLAWWISRNIAEPVRRMTLALTNLARGRQDTQIPGKGRSDEIGAMAMAADVFKEKAYALENASRYKSEFLANMSHELRTPLNSLLVLSKALGENPQGNLHTDQVEALNVIYESGSDLLHLINDILDLSKVEAGRMELYIESKPFDDLTGALERLFRPMATQKGLSLEISVSENAPPIIATDWGKAEQIVRNFLSNAIKFTSHGGVTVRIARPPRNQLFLNADLSHADCVAISVADSGIGIPDDKREQIFEACHQADGSTSRKFGGTGLGLSISRRFADLLNGEIQVESHEGKGSTFTLFLPIHLKRRESTPIRLSNQRQHSRASEAPLFQDLSRTLLLVDDDRRNLFAMKSLLGARVGRILSAQNGVQALELLDEHPDIDLVLMDIMMPEMNGFEAMERIRRQQRFAKLPIIALTAKAMPGDRELCLAAGATEYLPKPVDNDALMQLLGELLGKTKPALPSAQFSTSGHATLPKIQALVDPPQEGRPLEIEPPLCSGPLTVLVVDDDMRNTFSLAHALQDKATCVLMARDGEKALQAIEQNPDIDIILMDVMMPNMDGIEATRRIRSLMTRRQPPIIALTARNEESDRQACLQAGANDYLSKPVELRTLFDKLRFWIGANQQNLAETNQNDASSDS</sequence>
<dbReference type="RefSeq" id="WP_085442328.1">
    <property type="nucleotide sequence ID" value="NZ_LVJN01000019.1"/>
</dbReference>
<dbReference type="FunFam" id="3.30.565.10:FF:000010">
    <property type="entry name" value="Sensor histidine kinase RcsC"/>
    <property type="match status" value="1"/>
</dbReference>
<dbReference type="SMART" id="SM00448">
    <property type="entry name" value="REC"/>
    <property type="match status" value="2"/>
</dbReference>
<dbReference type="EMBL" id="LVJN01000019">
    <property type="protein sequence ID" value="OSM04226.1"/>
    <property type="molecule type" value="Genomic_DNA"/>
</dbReference>
<evidence type="ECO:0000313" key="14">
    <source>
        <dbReference type="Proteomes" id="UP000194003"/>
    </source>
</evidence>
<dbReference type="SMART" id="SM00388">
    <property type="entry name" value="HisKA"/>
    <property type="match status" value="1"/>
</dbReference>
<keyword evidence="9" id="KW-0812">Transmembrane</keyword>
<evidence type="ECO:0000256" key="2">
    <source>
        <dbReference type="ARBA" id="ARBA00004370"/>
    </source>
</evidence>
<dbReference type="PROSITE" id="PS50110">
    <property type="entry name" value="RESPONSE_REGULATORY"/>
    <property type="match status" value="2"/>
</dbReference>
<dbReference type="PANTHER" id="PTHR45339">
    <property type="entry name" value="HYBRID SIGNAL TRANSDUCTION HISTIDINE KINASE J"/>
    <property type="match status" value="1"/>
</dbReference>
<dbReference type="GO" id="GO:0000155">
    <property type="term" value="F:phosphorelay sensor kinase activity"/>
    <property type="evidence" value="ECO:0007669"/>
    <property type="project" value="InterPro"/>
</dbReference>
<keyword evidence="6 13" id="KW-0418">Kinase</keyword>
<dbReference type="InterPro" id="IPR003661">
    <property type="entry name" value="HisK_dim/P_dom"/>
</dbReference>
<dbReference type="InterPro" id="IPR032255">
    <property type="entry name" value="HBM"/>
</dbReference>
<dbReference type="STRING" id="1434232.MAIT1_04092"/>
<organism evidence="13 14">
    <name type="scientific">Magnetofaba australis IT-1</name>
    <dbReference type="NCBI Taxonomy" id="1434232"/>
    <lineage>
        <taxon>Bacteria</taxon>
        <taxon>Pseudomonadati</taxon>
        <taxon>Pseudomonadota</taxon>
        <taxon>Magnetococcia</taxon>
        <taxon>Magnetococcales</taxon>
        <taxon>Magnetococcaceae</taxon>
        <taxon>Magnetofaba</taxon>
    </lineage>
</organism>
<dbReference type="Pfam" id="PF00512">
    <property type="entry name" value="HisKA"/>
    <property type="match status" value="1"/>
</dbReference>
<feature type="transmembrane region" description="Helical" evidence="9">
    <location>
        <begin position="12"/>
        <end position="29"/>
    </location>
</feature>
<evidence type="ECO:0000259" key="10">
    <source>
        <dbReference type="PROSITE" id="PS50109"/>
    </source>
</evidence>
<dbReference type="PROSITE" id="PS50885">
    <property type="entry name" value="HAMP"/>
    <property type="match status" value="1"/>
</dbReference>
<proteinExistence type="predicted"/>
<dbReference type="EC" id="2.7.13.3" evidence="3"/>
<evidence type="ECO:0000256" key="3">
    <source>
        <dbReference type="ARBA" id="ARBA00012438"/>
    </source>
</evidence>
<dbReference type="Gene3D" id="3.40.50.2300">
    <property type="match status" value="2"/>
</dbReference>
<dbReference type="InterPro" id="IPR011006">
    <property type="entry name" value="CheY-like_superfamily"/>
</dbReference>